<organism evidence="3 4">
    <name type="scientific">Patiria miniata</name>
    <name type="common">Bat star</name>
    <name type="synonym">Asterina miniata</name>
    <dbReference type="NCBI Taxonomy" id="46514"/>
    <lineage>
        <taxon>Eukaryota</taxon>
        <taxon>Metazoa</taxon>
        <taxon>Echinodermata</taxon>
        <taxon>Eleutherozoa</taxon>
        <taxon>Asterozoa</taxon>
        <taxon>Asteroidea</taxon>
        <taxon>Valvatacea</taxon>
        <taxon>Valvatida</taxon>
        <taxon>Asterinidae</taxon>
        <taxon>Patiria</taxon>
    </lineage>
</organism>
<feature type="compositionally biased region" description="Low complexity" evidence="1">
    <location>
        <begin position="18"/>
        <end position="34"/>
    </location>
</feature>
<accession>A0A914AZ60</accession>
<reference evidence="3" key="1">
    <citation type="submission" date="2022-11" db="UniProtKB">
        <authorList>
            <consortium name="EnsemblMetazoa"/>
        </authorList>
    </citation>
    <scope>IDENTIFICATION</scope>
</reference>
<dbReference type="RefSeq" id="XP_038069441.1">
    <property type="nucleotide sequence ID" value="XM_038213513.1"/>
</dbReference>
<keyword evidence="4" id="KW-1185">Reference proteome</keyword>
<keyword evidence="2" id="KW-0732">Signal</keyword>
<dbReference type="Proteomes" id="UP000887568">
    <property type="component" value="Unplaced"/>
</dbReference>
<feature type="region of interest" description="Disordered" evidence="1">
    <location>
        <begin position="18"/>
        <end position="38"/>
    </location>
</feature>
<dbReference type="RefSeq" id="XP_038069440.1">
    <property type="nucleotide sequence ID" value="XM_038213512.1"/>
</dbReference>
<dbReference type="AlphaFoldDB" id="A0A914AZ60"/>
<proteinExistence type="predicted"/>
<evidence type="ECO:0000313" key="4">
    <source>
        <dbReference type="Proteomes" id="UP000887568"/>
    </source>
</evidence>
<sequence length="216" mass="23383">MIGKVLLACLLCGVLATCSGSSSSSSTSSSSSASRGPRSLERLLRRSVAIASSLHKLRSARVRRWESSSPIWKRLHRIQQRAMDFSGMPDLSLIPDAVQVARAFDETHKLVNKDLNDIKLGWQDKPFDLPGLPPQPAAAGWDEEPSDDWGPVVYPGLPDNHEDDWGEFLEPCSDDIVGNACTHNSDCPGCGAFHCSSSTNRCVAGAEPDPNFGGFF</sequence>
<name>A0A914AZ60_PATMI</name>
<feature type="signal peptide" evidence="2">
    <location>
        <begin position="1"/>
        <end position="16"/>
    </location>
</feature>
<dbReference type="OMA" id="RNMDISH"/>
<dbReference type="GeneID" id="119738606"/>
<evidence type="ECO:0000313" key="3">
    <source>
        <dbReference type="EnsemblMetazoa" id="XP_038069440.1"/>
    </source>
</evidence>
<dbReference type="EnsemblMetazoa" id="XM_038213512.1">
    <property type="protein sequence ID" value="XP_038069440.1"/>
    <property type="gene ID" value="LOC119738606"/>
</dbReference>
<protein>
    <submittedName>
        <fullName evidence="3">Uncharacterized protein</fullName>
    </submittedName>
</protein>
<feature type="chain" id="PRO_5038324106" evidence="2">
    <location>
        <begin position="17"/>
        <end position="216"/>
    </location>
</feature>
<evidence type="ECO:0000256" key="2">
    <source>
        <dbReference type="SAM" id="SignalP"/>
    </source>
</evidence>
<dbReference type="EnsemblMetazoa" id="XM_038213513.1">
    <property type="protein sequence ID" value="XP_038069441.1"/>
    <property type="gene ID" value="LOC119738606"/>
</dbReference>
<dbReference type="OrthoDB" id="10563264at2759"/>
<evidence type="ECO:0000256" key="1">
    <source>
        <dbReference type="SAM" id="MobiDB-lite"/>
    </source>
</evidence>